<dbReference type="InterPro" id="IPR036390">
    <property type="entry name" value="WH_DNA-bd_sf"/>
</dbReference>
<keyword evidence="3" id="KW-0804">Transcription</keyword>
<dbReference type="SMART" id="SM00866">
    <property type="entry name" value="UTRA"/>
    <property type="match status" value="1"/>
</dbReference>
<dbReference type="SUPFAM" id="SSF46785">
    <property type="entry name" value="Winged helix' DNA-binding domain"/>
    <property type="match status" value="1"/>
</dbReference>
<dbReference type="Pfam" id="PF07702">
    <property type="entry name" value="UTRA"/>
    <property type="match status" value="1"/>
</dbReference>
<evidence type="ECO:0000259" key="4">
    <source>
        <dbReference type="PROSITE" id="PS50949"/>
    </source>
</evidence>
<name>A0A917WQZ8_9ACTN</name>
<feature type="domain" description="HTH gntR-type" evidence="4">
    <location>
        <begin position="4"/>
        <end position="73"/>
    </location>
</feature>
<gene>
    <name evidence="5" type="ORF">GCM10007977_024410</name>
</gene>
<dbReference type="PANTHER" id="PTHR44846:SF17">
    <property type="entry name" value="GNTR-FAMILY TRANSCRIPTIONAL REGULATOR"/>
    <property type="match status" value="1"/>
</dbReference>
<dbReference type="InterPro" id="IPR036388">
    <property type="entry name" value="WH-like_DNA-bd_sf"/>
</dbReference>
<dbReference type="PROSITE" id="PS50949">
    <property type="entry name" value="HTH_GNTR"/>
    <property type="match status" value="1"/>
</dbReference>
<dbReference type="Proteomes" id="UP000642070">
    <property type="component" value="Unassembled WGS sequence"/>
</dbReference>
<dbReference type="Gene3D" id="1.10.10.10">
    <property type="entry name" value="Winged helix-like DNA-binding domain superfamily/Winged helix DNA-binding domain"/>
    <property type="match status" value="1"/>
</dbReference>
<dbReference type="AlphaFoldDB" id="A0A917WQZ8"/>
<proteinExistence type="predicted"/>
<dbReference type="InterPro" id="IPR011663">
    <property type="entry name" value="UTRA"/>
</dbReference>
<dbReference type="Pfam" id="PF00392">
    <property type="entry name" value="GntR"/>
    <property type="match status" value="1"/>
</dbReference>
<dbReference type="InterPro" id="IPR028978">
    <property type="entry name" value="Chorismate_lyase_/UTRA_dom_sf"/>
</dbReference>
<dbReference type="InterPro" id="IPR000524">
    <property type="entry name" value="Tscrpt_reg_HTH_GntR"/>
</dbReference>
<evidence type="ECO:0000256" key="3">
    <source>
        <dbReference type="ARBA" id="ARBA00023163"/>
    </source>
</evidence>
<keyword evidence="2" id="KW-0238">DNA-binding</keyword>
<comment type="caution">
    <text evidence="5">The sequence shown here is derived from an EMBL/GenBank/DDBJ whole genome shotgun (WGS) entry which is preliminary data.</text>
</comment>
<dbReference type="Gene3D" id="3.40.1410.10">
    <property type="entry name" value="Chorismate lyase-like"/>
    <property type="match status" value="1"/>
</dbReference>
<evidence type="ECO:0000256" key="2">
    <source>
        <dbReference type="ARBA" id="ARBA00023125"/>
    </source>
</evidence>
<accession>A0A917WQZ8</accession>
<dbReference type="InterPro" id="IPR050679">
    <property type="entry name" value="Bact_HTH_transcr_reg"/>
</dbReference>
<dbReference type="GO" id="GO:0003700">
    <property type="term" value="F:DNA-binding transcription factor activity"/>
    <property type="evidence" value="ECO:0007669"/>
    <property type="project" value="InterPro"/>
</dbReference>
<dbReference type="EMBL" id="BMPI01000010">
    <property type="protein sequence ID" value="GGM22381.1"/>
    <property type="molecule type" value="Genomic_DNA"/>
</dbReference>
<dbReference type="SMART" id="SM00345">
    <property type="entry name" value="HTH_GNTR"/>
    <property type="match status" value="1"/>
</dbReference>
<keyword evidence="6" id="KW-1185">Reference proteome</keyword>
<protein>
    <submittedName>
        <fullName evidence="5">GntR family transcriptional regulator</fullName>
    </submittedName>
</protein>
<dbReference type="PANTHER" id="PTHR44846">
    <property type="entry name" value="MANNOSYL-D-GLYCERATE TRANSPORT/METABOLISM SYSTEM REPRESSOR MNGR-RELATED"/>
    <property type="match status" value="1"/>
</dbReference>
<dbReference type="GO" id="GO:0045892">
    <property type="term" value="P:negative regulation of DNA-templated transcription"/>
    <property type="evidence" value="ECO:0007669"/>
    <property type="project" value="TreeGrafter"/>
</dbReference>
<dbReference type="CDD" id="cd07377">
    <property type="entry name" value="WHTH_GntR"/>
    <property type="match status" value="1"/>
</dbReference>
<keyword evidence="1" id="KW-0805">Transcription regulation</keyword>
<reference evidence="5" key="1">
    <citation type="journal article" date="2014" name="Int. J. Syst. Evol. Microbiol.">
        <title>Complete genome sequence of Corynebacterium casei LMG S-19264T (=DSM 44701T), isolated from a smear-ripened cheese.</title>
        <authorList>
            <consortium name="US DOE Joint Genome Institute (JGI-PGF)"/>
            <person name="Walter F."/>
            <person name="Albersmeier A."/>
            <person name="Kalinowski J."/>
            <person name="Ruckert C."/>
        </authorList>
    </citation>
    <scope>NUCLEOTIDE SEQUENCE</scope>
    <source>
        <strain evidence="5">JCM 19831</strain>
    </source>
</reference>
<dbReference type="GO" id="GO:0003677">
    <property type="term" value="F:DNA binding"/>
    <property type="evidence" value="ECO:0007669"/>
    <property type="project" value="UniProtKB-KW"/>
</dbReference>
<evidence type="ECO:0000256" key="1">
    <source>
        <dbReference type="ARBA" id="ARBA00023015"/>
    </source>
</evidence>
<evidence type="ECO:0000313" key="5">
    <source>
        <dbReference type="EMBL" id="GGM22381.1"/>
    </source>
</evidence>
<evidence type="ECO:0000313" key="6">
    <source>
        <dbReference type="Proteomes" id="UP000642070"/>
    </source>
</evidence>
<sequence length="253" mass="28060">MATTERWRVVLRELRDAIRSGEYQPGERLPTVDDLMERYSMTSRPAVQKVLAALASEGLVVTVHRRGSYVREYSPIDWHPGAFEHRTSRRDIEGAGQDAWAADVAAQGRVPRQEIVVETAPAPDSIAARLDLARGTEVAVRRRLRLVDDTPFQTADSYYPLWVAEGTPIMSPGDIAIPGGLMAAAGHPQVRFRDEIVVRMPDPDEQARLSLPPGTPVAEHTRTGFNSSKRPVRVIVTIAPGDRHRIIYEVSGQ</sequence>
<reference evidence="5" key="2">
    <citation type="submission" date="2020-09" db="EMBL/GenBank/DDBJ databases">
        <authorList>
            <person name="Sun Q."/>
            <person name="Ohkuma M."/>
        </authorList>
    </citation>
    <scope>NUCLEOTIDE SEQUENCE</scope>
    <source>
        <strain evidence="5">JCM 19831</strain>
    </source>
</reference>
<dbReference type="SUPFAM" id="SSF64288">
    <property type="entry name" value="Chorismate lyase-like"/>
    <property type="match status" value="1"/>
</dbReference>
<organism evidence="5 6">
    <name type="scientific">Dactylosporangium sucinum</name>
    <dbReference type="NCBI Taxonomy" id="1424081"/>
    <lineage>
        <taxon>Bacteria</taxon>
        <taxon>Bacillati</taxon>
        <taxon>Actinomycetota</taxon>
        <taxon>Actinomycetes</taxon>
        <taxon>Micromonosporales</taxon>
        <taxon>Micromonosporaceae</taxon>
        <taxon>Dactylosporangium</taxon>
    </lineage>
</organism>